<dbReference type="RefSeq" id="WP_250917366.1">
    <property type="nucleotide sequence ID" value="NZ_JAMQAW010000002.1"/>
</dbReference>
<name>A0ABT0UG14_9ACTN</name>
<sequence>MTVRVMLISPAMTAALREARFGGECPLDEHGVRAASAAARSVPRSDLLVRGPSLRCRQTAEALGLRAEASEQLTDWDVGRWTGLTLDQVSAQEPAAVDHWLRDPTASPHGGESLRELCARAGEWLESLPDGRTLAVVEPALVRALTVGALGLAPEVFWRLDVGPLTLTELKGRRGRWNLVCGGTLGGGPVPGA</sequence>
<evidence type="ECO:0000313" key="1">
    <source>
        <dbReference type="EMBL" id="MCM2387005.1"/>
    </source>
</evidence>
<dbReference type="EMBL" id="JAMQAW010000002">
    <property type="protein sequence ID" value="MCM2387005.1"/>
    <property type="molecule type" value="Genomic_DNA"/>
</dbReference>
<dbReference type="Pfam" id="PF00300">
    <property type="entry name" value="His_Phos_1"/>
    <property type="match status" value="1"/>
</dbReference>
<organism evidence="1 2">
    <name type="scientific">Streptomyces albipurpureus</name>
    <dbReference type="NCBI Taxonomy" id="2897419"/>
    <lineage>
        <taxon>Bacteria</taxon>
        <taxon>Bacillati</taxon>
        <taxon>Actinomycetota</taxon>
        <taxon>Actinomycetes</taxon>
        <taxon>Kitasatosporales</taxon>
        <taxon>Streptomycetaceae</taxon>
        <taxon>Streptomyces</taxon>
    </lineage>
</organism>
<dbReference type="InterPro" id="IPR013078">
    <property type="entry name" value="His_Pase_superF_clade-1"/>
</dbReference>
<dbReference type="Proteomes" id="UP001431429">
    <property type="component" value="Unassembled WGS sequence"/>
</dbReference>
<reference evidence="1" key="1">
    <citation type="submission" date="2022-06" db="EMBL/GenBank/DDBJ databases">
        <title>Genome public.</title>
        <authorList>
            <person name="Sun Q."/>
        </authorList>
    </citation>
    <scope>NUCLEOTIDE SEQUENCE</scope>
    <source>
        <strain evidence="1">CWNU-1</strain>
    </source>
</reference>
<gene>
    <name evidence="1" type="ORF">NBG84_01535</name>
</gene>
<evidence type="ECO:0000313" key="2">
    <source>
        <dbReference type="Proteomes" id="UP001431429"/>
    </source>
</evidence>
<protein>
    <submittedName>
        <fullName evidence="1">Histidine phosphatase family protein</fullName>
    </submittedName>
</protein>
<dbReference type="SUPFAM" id="SSF53254">
    <property type="entry name" value="Phosphoglycerate mutase-like"/>
    <property type="match status" value="1"/>
</dbReference>
<dbReference type="Gene3D" id="3.40.50.1240">
    <property type="entry name" value="Phosphoglycerate mutase-like"/>
    <property type="match status" value="1"/>
</dbReference>
<proteinExistence type="predicted"/>
<keyword evidence="2" id="KW-1185">Reference proteome</keyword>
<accession>A0ABT0UG14</accession>
<dbReference type="InterPro" id="IPR029033">
    <property type="entry name" value="His_PPase_superfam"/>
</dbReference>
<comment type="caution">
    <text evidence="1">The sequence shown here is derived from an EMBL/GenBank/DDBJ whole genome shotgun (WGS) entry which is preliminary data.</text>
</comment>